<evidence type="ECO:0000259" key="3">
    <source>
        <dbReference type="SMART" id="SM00363"/>
    </source>
</evidence>
<organism evidence="4 5">
    <name type="scientific">Pseudohoeflea coraliihabitans</name>
    <dbReference type="NCBI Taxonomy" id="2860393"/>
    <lineage>
        <taxon>Bacteria</taxon>
        <taxon>Pseudomonadati</taxon>
        <taxon>Pseudomonadota</taxon>
        <taxon>Alphaproteobacteria</taxon>
        <taxon>Hyphomicrobiales</taxon>
        <taxon>Rhizobiaceae</taxon>
        <taxon>Pseudohoeflea</taxon>
    </lineage>
</organism>
<evidence type="ECO:0000256" key="1">
    <source>
        <dbReference type="PROSITE-ProRule" id="PRU00182"/>
    </source>
</evidence>
<evidence type="ECO:0000256" key="2">
    <source>
        <dbReference type="SAM" id="MobiDB-lite"/>
    </source>
</evidence>
<keyword evidence="1" id="KW-0694">RNA-binding</keyword>
<sequence length="137" mass="15298">MVATPAASPERQRLDKWLFFARIIKSRTLAAKSVEAGRVRVNGEKKSQPSFMVRAGDVLTIVLERRVLVLKILDCGSSRGPASEARTLYEDLSPPIAASDRANRAMPSGQRDAGSGRPTKRQRRQTDRLKFPDHREN</sequence>
<accession>A0ABS6WL22</accession>
<dbReference type="CDD" id="cd00165">
    <property type="entry name" value="S4"/>
    <property type="match status" value="1"/>
</dbReference>
<gene>
    <name evidence="4" type="ORF">KY465_04750</name>
</gene>
<keyword evidence="5" id="KW-1185">Reference proteome</keyword>
<dbReference type="EMBL" id="JAHWQX010000001">
    <property type="protein sequence ID" value="MBW3096580.1"/>
    <property type="molecule type" value="Genomic_DNA"/>
</dbReference>
<protein>
    <submittedName>
        <fullName evidence="4">RNA-binding S4 domain-containing protein</fullName>
    </submittedName>
</protein>
<dbReference type="Pfam" id="PF01479">
    <property type="entry name" value="S4"/>
    <property type="match status" value="1"/>
</dbReference>
<comment type="caution">
    <text evidence="4">The sequence shown here is derived from an EMBL/GenBank/DDBJ whole genome shotgun (WGS) entry which is preliminary data.</text>
</comment>
<proteinExistence type="predicted"/>
<dbReference type="Proteomes" id="UP001430804">
    <property type="component" value="Unassembled WGS sequence"/>
</dbReference>
<dbReference type="PROSITE" id="PS50889">
    <property type="entry name" value="S4"/>
    <property type="match status" value="1"/>
</dbReference>
<feature type="region of interest" description="Disordered" evidence="2">
    <location>
        <begin position="77"/>
        <end position="137"/>
    </location>
</feature>
<feature type="compositionally biased region" description="Basic and acidic residues" evidence="2">
    <location>
        <begin position="124"/>
        <end position="137"/>
    </location>
</feature>
<reference evidence="4" key="1">
    <citation type="submission" date="2021-07" db="EMBL/GenBank/DDBJ databases">
        <title>Pseudohoeflea marina sp. nov. a polyhydroxyalcanoate-producing bacterium.</title>
        <authorList>
            <person name="Zheng W."/>
            <person name="Yu S."/>
            <person name="Huang Y."/>
        </authorList>
    </citation>
    <scope>NUCLEOTIDE SEQUENCE</scope>
    <source>
        <strain evidence="4">DP4N28-3</strain>
    </source>
</reference>
<evidence type="ECO:0000313" key="5">
    <source>
        <dbReference type="Proteomes" id="UP001430804"/>
    </source>
</evidence>
<dbReference type="SMART" id="SM00363">
    <property type="entry name" value="S4"/>
    <property type="match status" value="1"/>
</dbReference>
<name>A0ABS6WL22_9HYPH</name>
<evidence type="ECO:0000313" key="4">
    <source>
        <dbReference type="EMBL" id="MBW3096580.1"/>
    </source>
</evidence>
<dbReference type="InterPro" id="IPR002942">
    <property type="entry name" value="S4_RNA-bd"/>
</dbReference>
<feature type="domain" description="RNA-binding S4" evidence="3">
    <location>
        <begin position="12"/>
        <end position="73"/>
    </location>
</feature>